<dbReference type="PANTHER" id="PTHR48229">
    <property type="entry name" value="CAIB/BAIF FAMILY ENZYME (AFU_ORTHOLOGUE AFUA_1G05360)-RELATED"/>
    <property type="match status" value="1"/>
</dbReference>
<keyword evidence="2" id="KW-1185">Reference proteome</keyword>
<reference evidence="1" key="1">
    <citation type="submission" date="2022-11" db="EMBL/GenBank/DDBJ databases">
        <authorList>
            <person name="Petersen C."/>
        </authorList>
    </citation>
    <scope>NUCLEOTIDE SEQUENCE</scope>
    <source>
        <strain evidence="1">IBT 21917</strain>
    </source>
</reference>
<name>A0A9W9IN51_9EURO</name>
<evidence type="ECO:0000313" key="1">
    <source>
        <dbReference type="EMBL" id="KAJ5180904.1"/>
    </source>
</evidence>
<sequence>MPCSAIATEAHRILTDHLQANASLQLSSSVTDWLAAVTFAPDTVPPSVPTPAKLSESSAALWALLRGFSAVIAEQRYGLPPQDVTVDVHGATLFPLSALIARIDGKEIWAADVKCRVRHLNHGYIQEKYRSMASNM</sequence>
<dbReference type="EMBL" id="JAPQKO010000002">
    <property type="protein sequence ID" value="KAJ5180904.1"/>
    <property type="molecule type" value="Genomic_DNA"/>
</dbReference>
<organism evidence="1 2">
    <name type="scientific">Penicillium capsulatum</name>
    <dbReference type="NCBI Taxonomy" id="69766"/>
    <lineage>
        <taxon>Eukaryota</taxon>
        <taxon>Fungi</taxon>
        <taxon>Dikarya</taxon>
        <taxon>Ascomycota</taxon>
        <taxon>Pezizomycotina</taxon>
        <taxon>Eurotiomycetes</taxon>
        <taxon>Eurotiomycetidae</taxon>
        <taxon>Eurotiales</taxon>
        <taxon>Aspergillaceae</taxon>
        <taxon>Penicillium</taxon>
    </lineage>
</organism>
<comment type="caution">
    <text evidence="1">The sequence shown here is derived from an EMBL/GenBank/DDBJ whole genome shotgun (WGS) entry which is preliminary data.</text>
</comment>
<reference evidence="1" key="2">
    <citation type="journal article" date="2023" name="IMA Fungus">
        <title>Comparative genomic study of the Penicillium genus elucidates a diverse pangenome and 15 lateral gene transfer events.</title>
        <authorList>
            <person name="Petersen C."/>
            <person name="Sorensen T."/>
            <person name="Nielsen M.R."/>
            <person name="Sondergaard T.E."/>
            <person name="Sorensen J.L."/>
            <person name="Fitzpatrick D.A."/>
            <person name="Frisvad J.C."/>
            <person name="Nielsen K.L."/>
        </authorList>
    </citation>
    <scope>NUCLEOTIDE SEQUENCE</scope>
    <source>
        <strain evidence="1">IBT 21917</strain>
    </source>
</reference>
<proteinExistence type="predicted"/>
<dbReference type="PANTHER" id="PTHR48229:SF1">
    <property type="entry name" value="ALPHA METHYLACYL-COA RACEMASE-RELATED"/>
    <property type="match status" value="1"/>
</dbReference>
<gene>
    <name evidence="1" type="ORF">N7492_004114</name>
</gene>
<protein>
    <submittedName>
        <fullName evidence="1">Uncharacterized protein</fullName>
    </submittedName>
</protein>
<dbReference type="Proteomes" id="UP001146351">
    <property type="component" value="Unassembled WGS sequence"/>
</dbReference>
<evidence type="ECO:0000313" key="2">
    <source>
        <dbReference type="Proteomes" id="UP001146351"/>
    </source>
</evidence>
<dbReference type="OrthoDB" id="2308815at2759"/>
<dbReference type="InterPro" id="IPR052985">
    <property type="entry name" value="CoA-trans_III_biosynth/detox"/>
</dbReference>
<accession>A0A9W9IN51</accession>
<dbReference type="AlphaFoldDB" id="A0A9W9IN51"/>